<reference evidence="2 3" key="1">
    <citation type="submission" date="2017-09" db="EMBL/GenBank/DDBJ databases">
        <authorList>
            <consortium name="International Durum Wheat Genome Sequencing Consortium (IDWGSC)"/>
            <person name="Milanesi L."/>
        </authorList>
    </citation>
    <scope>NUCLEOTIDE SEQUENCE [LARGE SCALE GENOMIC DNA]</scope>
    <source>
        <strain evidence="3">cv. Svevo</strain>
    </source>
</reference>
<dbReference type="PANTHER" id="PTHR47482">
    <property type="entry name" value="OS11G0632001 PROTEIN"/>
    <property type="match status" value="1"/>
</dbReference>
<protein>
    <recommendedName>
        <fullName evidence="4">Secreted protein</fullName>
    </recommendedName>
</protein>
<evidence type="ECO:0000313" key="2">
    <source>
        <dbReference type="EMBL" id="VAI39268.1"/>
    </source>
</evidence>
<evidence type="ECO:0000256" key="1">
    <source>
        <dbReference type="SAM" id="SignalP"/>
    </source>
</evidence>
<accession>A0A9R0XLZ1</accession>
<organism evidence="2 3">
    <name type="scientific">Triticum turgidum subsp. durum</name>
    <name type="common">Durum wheat</name>
    <name type="synonym">Triticum durum</name>
    <dbReference type="NCBI Taxonomy" id="4567"/>
    <lineage>
        <taxon>Eukaryota</taxon>
        <taxon>Viridiplantae</taxon>
        <taxon>Streptophyta</taxon>
        <taxon>Embryophyta</taxon>
        <taxon>Tracheophyta</taxon>
        <taxon>Spermatophyta</taxon>
        <taxon>Magnoliopsida</taxon>
        <taxon>Liliopsida</taxon>
        <taxon>Poales</taxon>
        <taxon>Poaceae</taxon>
        <taxon>BOP clade</taxon>
        <taxon>Pooideae</taxon>
        <taxon>Triticodae</taxon>
        <taxon>Triticeae</taxon>
        <taxon>Triticinae</taxon>
        <taxon>Triticum</taxon>
    </lineage>
</organism>
<dbReference type="EMBL" id="LT934120">
    <property type="protein sequence ID" value="VAI39268.1"/>
    <property type="molecule type" value="Genomic_DNA"/>
</dbReference>
<evidence type="ECO:0000313" key="3">
    <source>
        <dbReference type="Proteomes" id="UP000324705"/>
    </source>
</evidence>
<evidence type="ECO:0008006" key="4">
    <source>
        <dbReference type="Google" id="ProtNLM"/>
    </source>
</evidence>
<feature type="chain" id="PRO_5040438419" description="Secreted protein" evidence="1">
    <location>
        <begin position="29"/>
        <end position="98"/>
    </location>
</feature>
<feature type="signal peptide" evidence="1">
    <location>
        <begin position="1"/>
        <end position="28"/>
    </location>
</feature>
<dbReference type="PANTHER" id="PTHR47482:SF5">
    <property type="entry name" value="FAR1 DOMAIN-CONTAINING PROTEIN"/>
    <property type="match status" value="1"/>
</dbReference>
<name>A0A9R0XLZ1_TRITD</name>
<gene>
    <name evidence="2" type="ORF">TRITD_5Bv1G234510</name>
</gene>
<dbReference type="Gramene" id="TRITD5Bv1G234510.1">
    <property type="protein sequence ID" value="TRITD5Bv1G234510.1"/>
    <property type="gene ID" value="TRITD5Bv1G234510"/>
</dbReference>
<proteinExistence type="predicted"/>
<sequence length="98" mass="11034">MMGGGMSWKIVLPTTMNCLGLVLRSCTGHHTGTLTHTPKIFVKRLRENNVNLWKVYSIFGSLFGRMKNVPFTKRCLRTFCGKLSREHGPPSCSSFEAE</sequence>
<keyword evidence="1" id="KW-0732">Signal</keyword>
<dbReference type="Proteomes" id="UP000324705">
    <property type="component" value="Chromosome 5B"/>
</dbReference>
<keyword evidence="3" id="KW-1185">Reference proteome</keyword>
<dbReference type="AlphaFoldDB" id="A0A9R0XLZ1"/>